<gene>
    <name evidence="2" type="ORF">AWE51_23155</name>
</gene>
<keyword evidence="1" id="KW-0732">Signal</keyword>
<protein>
    <submittedName>
        <fullName evidence="2">Uncharacterized protein</fullName>
    </submittedName>
</protein>
<dbReference type="RefSeq" id="WP_066312759.1">
    <property type="nucleotide sequence ID" value="NZ_LQRT01000007.1"/>
</dbReference>
<dbReference type="STRING" id="1642818.AWE51_23155"/>
<name>A0A162CU31_9FLAO</name>
<reference evidence="2 3" key="1">
    <citation type="submission" date="2016-01" db="EMBL/GenBank/DDBJ databases">
        <title>The draft genome sequence of Aquimarina sp. RZW4-3-2.</title>
        <authorList>
            <person name="Wang Y."/>
        </authorList>
    </citation>
    <scope>NUCLEOTIDE SEQUENCE [LARGE SCALE GENOMIC DNA]</scope>
    <source>
        <strain evidence="2 3">RZW4-3-2</strain>
    </source>
</reference>
<dbReference type="OrthoDB" id="1143940at2"/>
<accession>A0A162CU31</accession>
<dbReference type="Proteomes" id="UP000076715">
    <property type="component" value="Unassembled WGS sequence"/>
</dbReference>
<dbReference type="AlphaFoldDB" id="A0A162CU31"/>
<keyword evidence="3" id="KW-1185">Reference proteome</keyword>
<proteinExistence type="predicted"/>
<evidence type="ECO:0000256" key="1">
    <source>
        <dbReference type="SAM" id="SignalP"/>
    </source>
</evidence>
<evidence type="ECO:0000313" key="3">
    <source>
        <dbReference type="Proteomes" id="UP000076715"/>
    </source>
</evidence>
<evidence type="ECO:0000313" key="2">
    <source>
        <dbReference type="EMBL" id="KZS41059.1"/>
    </source>
</evidence>
<dbReference type="PROSITE" id="PS51257">
    <property type="entry name" value="PROKAR_LIPOPROTEIN"/>
    <property type="match status" value="1"/>
</dbReference>
<feature type="signal peptide" evidence="1">
    <location>
        <begin position="1"/>
        <end position="20"/>
    </location>
</feature>
<organism evidence="2 3">
    <name type="scientific">Aquimarina aggregata</name>
    <dbReference type="NCBI Taxonomy" id="1642818"/>
    <lineage>
        <taxon>Bacteria</taxon>
        <taxon>Pseudomonadati</taxon>
        <taxon>Bacteroidota</taxon>
        <taxon>Flavobacteriia</taxon>
        <taxon>Flavobacteriales</taxon>
        <taxon>Flavobacteriaceae</taxon>
        <taxon>Aquimarina</taxon>
    </lineage>
</organism>
<feature type="chain" id="PRO_5007832863" evidence="1">
    <location>
        <begin position="21"/>
        <end position="188"/>
    </location>
</feature>
<comment type="caution">
    <text evidence="2">The sequence shown here is derived from an EMBL/GenBank/DDBJ whole genome shotgun (WGS) entry which is preliminary data.</text>
</comment>
<dbReference type="EMBL" id="LQRT01000007">
    <property type="protein sequence ID" value="KZS41059.1"/>
    <property type="molecule type" value="Genomic_DNA"/>
</dbReference>
<sequence length="188" mass="21655">MKKIYILILILVLSPSFSFACSCDWGGNFIKAAVYSDVIVKAKVIQFNFHLPNGKVYTNQEELNKYLSANPDFRPINIGASMLVEHIETVKGIEQRKKFEIYGMSGLDCRQSLHIFDIGKIYILSIDRSKKTKYTPPNEDEKDYMIGGCSEHSLEFIPAKNKVRGYIKGHYSRRLINYDYKKLLKKVT</sequence>